<feature type="domain" description="Response regulatory" evidence="7">
    <location>
        <begin position="4"/>
        <end position="120"/>
    </location>
</feature>
<accession>A0A223CXW9</accession>
<dbReference type="InterPro" id="IPR058245">
    <property type="entry name" value="NreC/VraR/RcsB-like_REC"/>
</dbReference>
<keyword evidence="3 8" id="KW-0238">DNA-binding</keyword>
<dbReference type="AlphaFoldDB" id="A0A223CXW9"/>
<evidence type="ECO:0000256" key="3">
    <source>
        <dbReference type="ARBA" id="ARBA00023125"/>
    </source>
</evidence>
<feature type="domain" description="HTH luxR-type" evidence="6">
    <location>
        <begin position="142"/>
        <end position="207"/>
    </location>
</feature>
<gene>
    <name evidence="8" type="ORF">CIG75_04065</name>
</gene>
<dbReference type="Pfam" id="PF00072">
    <property type="entry name" value="Response_reg"/>
    <property type="match status" value="1"/>
</dbReference>
<dbReference type="GO" id="GO:0006355">
    <property type="term" value="P:regulation of DNA-templated transcription"/>
    <property type="evidence" value="ECO:0007669"/>
    <property type="project" value="InterPro"/>
</dbReference>
<dbReference type="GO" id="GO:0000160">
    <property type="term" value="P:phosphorelay signal transduction system"/>
    <property type="evidence" value="ECO:0007669"/>
    <property type="project" value="InterPro"/>
</dbReference>
<evidence type="ECO:0000313" key="9">
    <source>
        <dbReference type="Proteomes" id="UP000214688"/>
    </source>
</evidence>
<dbReference type="Pfam" id="PF00196">
    <property type="entry name" value="GerE"/>
    <property type="match status" value="1"/>
</dbReference>
<dbReference type="KEGG" id="tab:CIG75_04065"/>
<evidence type="ECO:0000256" key="2">
    <source>
        <dbReference type="ARBA" id="ARBA00023015"/>
    </source>
</evidence>
<dbReference type="PROSITE" id="PS00622">
    <property type="entry name" value="HTH_LUXR_1"/>
    <property type="match status" value="1"/>
</dbReference>
<dbReference type="OrthoDB" id="9779069at2"/>
<dbReference type="PRINTS" id="PR00038">
    <property type="entry name" value="HTHLUXR"/>
</dbReference>
<dbReference type="CDD" id="cd17535">
    <property type="entry name" value="REC_NarL-like"/>
    <property type="match status" value="1"/>
</dbReference>
<evidence type="ECO:0000256" key="4">
    <source>
        <dbReference type="ARBA" id="ARBA00023163"/>
    </source>
</evidence>
<keyword evidence="4" id="KW-0804">Transcription</keyword>
<evidence type="ECO:0000256" key="1">
    <source>
        <dbReference type="ARBA" id="ARBA00022553"/>
    </source>
</evidence>
<reference evidence="8 9" key="1">
    <citation type="journal article" date="2015" name="Int. J. Syst. Evol. Microbiol.">
        <title>Tumebacillus algifaecis sp. nov., isolated from decomposing algal scum.</title>
        <authorList>
            <person name="Wu Y.F."/>
            <person name="Zhang B."/>
            <person name="Xing P."/>
            <person name="Wu Q.L."/>
            <person name="Liu S.J."/>
        </authorList>
    </citation>
    <scope>NUCLEOTIDE SEQUENCE [LARGE SCALE GENOMIC DNA]</scope>
    <source>
        <strain evidence="8 9">THMBR28</strain>
    </source>
</reference>
<dbReference type="InterPro" id="IPR039420">
    <property type="entry name" value="WalR-like"/>
</dbReference>
<evidence type="ECO:0000256" key="5">
    <source>
        <dbReference type="PROSITE-ProRule" id="PRU00169"/>
    </source>
</evidence>
<evidence type="ECO:0000259" key="7">
    <source>
        <dbReference type="PROSITE" id="PS50110"/>
    </source>
</evidence>
<dbReference type="SMART" id="SM00448">
    <property type="entry name" value="REC"/>
    <property type="match status" value="1"/>
</dbReference>
<dbReference type="PROSITE" id="PS50110">
    <property type="entry name" value="RESPONSE_REGULATORY"/>
    <property type="match status" value="1"/>
</dbReference>
<dbReference type="CDD" id="cd06170">
    <property type="entry name" value="LuxR_C_like"/>
    <property type="match status" value="1"/>
</dbReference>
<evidence type="ECO:0000313" key="8">
    <source>
        <dbReference type="EMBL" id="ASS74239.1"/>
    </source>
</evidence>
<dbReference type="RefSeq" id="WP_094235493.1">
    <property type="nucleotide sequence ID" value="NZ_CP022657.1"/>
</dbReference>
<dbReference type="Proteomes" id="UP000214688">
    <property type="component" value="Chromosome"/>
</dbReference>
<dbReference type="PROSITE" id="PS50043">
    <property type="entry name" value="HTH_LUXR_2"/>
    <property type="match status" value="1"/>
</dbReference>
<proteinExistence type="predicted"/>
<keyword evidence="9" id="KW-1185">Reference proteome</keyword>
<keyword evidence="1 5" id="KW-0597">Phosphoprotein</keyword>
<dbReference type="SMART" id="SM00421">
    <property type="entry name" value="HTH_LUXR"/>
    <property type="match status" value="1"/>
</dbReference>
<feature type="modified residue" description="4-aspartylphosphate" evidence="5">
    <location>
        <position position="55"/>
    </location>
</feature>
<evidence type="ECO:0000259" key="6">
    <source>
        <dbReference type="PROSITE" id="PS50043"/>
    </source>
</evidence>
<dbReference type="SUPFAM" id="SSF52172">
    <property type="entry name" value="CheY-like"/>
    <property type="match status" value="1"/>
</dbReference>
<dbReference type="SUPFAM" id="SSF46894">
    <property type="entry name" value="C-terminal effector domain of the bipartite response regulators"/>
    <property type="match status" value="1"/>
</dbReference>
<dbReference type="EMBL" id="CP022657">
    <property type="protein sequence ID" value="ASS74239.1"/>
    <property type="molecule type" value="Genomic_DNA"/>
</dbReference>
<dbReference type="GO" id="GO:0003677">
    <property type="term" value="F:DNA binding"/>
    <property type="evidence" value="ECO:0007669"/>
    <property type="project" value="UniProtKB-KW"/>
</dbReference>
<sequence length="211" mass="23615">MTVRIVLCDDHTILRDGLRNLLNSEDDMEVVGEAADGKQAIELVNSLHPDVVIMDINMPELGGVEAVELLTAEHPQLRILILTMFNQDEYLFRTIQAGACGYLLKDSPITEVIEAIRTVIQGGSVLHPDLTHKLLASYREKENPELEKLSPREHQVLTTLVNGLSNKEIAEELFISEPTVKLHISNIYRKLGVKTRSQAIIHAVKEKLVII</sequence>
<dbReference type="InterPro" id="IPR016032">
    <property type="entry name" value="Sig_transdc_resp-reg_C-effctor"/>
</dbReference>
<dbReference type="InterPro" id="IPR011006">
    <property type="entry name" value="CheY-like_superfamily"/>
</dbReference>
<organism evidence="8 9">
    <name type="scientific">Tumebacillus algifaecis</name>
    <dbReference type="NCBI Taxonomy" id="1214604"/>
    <lineage>
        <taxon>Bacteria</taxon>
        <taxon>Bacillati</taxon>
        <taxon>Bacillota</taxon>
        <taxon>Bacilli</taxon>
        <taxon>Bacillales</taxon>
        <taxon>Alicyclobacillaceae</taxon>
        <taxon>Tumebacillus</taxon>
    </lineage>
</organism>
<dbReference type="InterPro" id="IPR001789">
    <property type="entry name" value="Sig_transdc_resp-reg_receiver"/>
</dbReference>
<keyword evidence="2" id="KW-0805">Transcription regulation</keyword>
<name>A0A223CXW9_9BACL</name>
<dbReference type="PANTHER" id="PTHR43214">
    <property type="entry name" value="TWO-COMPONENT RESPONSE REGULATOR"/>
    <property type="match status" value="1"/>
</dbReference>
<dbReference type="Gene3D" id="3.40.50.2300">
    <property type="match status" value="1"/>
</dbReference>
<dbReference type="InterPro" id="IPR000792">
    <property type="entry name" value="Tscrpt_reg_LuxR_C"/>
</dbReference>
<protein>
    <submittedName>
        <fullName evidence="8">DNA-binding response regulator</fullName>
    </submittedName>
</protein>